<dbReference type="EMBL" id="SDPM01000010">
    <property type="protein sequence ID" value="RXZ85331.1"/>
    <property type="molecule type" value="Genomic_DNA"/>
</dbReference>
<proteinExistence type="predicted"/>
<dbReference type="AlphaFoldDB" id="A0A4Q2M4X8"/>
<feature type="transmembrane region" description="Helical" evidence="2">
    <location>
        <begin position="35"/>
        <end position="65"/>
    </location>
</feature>
<feature type="region of interest" description="Disordered" evidence="1">
    <location>
        <begin position="226"/>
        <end position="250"/>
    </location>
</feature>
<evidence type="ECO:0000313" key="5">
    <source>
        <dbReference type="Proteomes" id="UP000292686"/>
    </source>
</evidence>
<dbReference type="EMBL" id="SDPM01000011">
    <property type="protein sequence ID" value="RXZ85223.1"/>
    <property type="molecule type" value="Genomic_DNA"/>
</dbReference>
<keyword evidence="5" id="KW-1185">Reference proteome</keyword>
<dbReference type="Pfam" id="PF04854">
    <property type="entry name" value="DUF624"/>
    <property type="match status" value="1"/>
</dbReference>
<dbReference type="OrthoDB" id="4833099at2"/>
<keyword evidence="2" id="KW-1133">Transmembrane helix</keyword>
<evidence type="ECO:0000313" key="3">
    <source>
        <dbReference type="EMBL" id="RXZ85223.1"/>
    </source>
</evidence>
<feature type="transmembrane region" description="Helical" evidence="2">
    <location>
        <begin position="171"/>
        <end position="191"/>
    </location>
</feature>
<comment type="caution">
    <text evidence="3">The sequence shown here is derived from an EMBL/GenBank/DDBJ whole genome shotgun (WGS) entry which is preliminary data.</text>
</comment>
<keyword evidence="2" id="KW-0812">Transmembrane</keyword>
<feature type="transmembrane region" description="Helical" evidence="2">
    <location>
        <begin position="93"/>
        <end position="115"/>
    </location>
</feature>
<dbReference type="InterPro" id="IPR006938">
    <property type="entry name" value="DUF624"/>
</dbReference>
<keyword evidence="2" id="KW-0472">Membrane</keyword>
<reference evidence="3 5" key="1">
    <citation type="submission" date="2019-01" db="EMBL/GenBank/DDBJ databases">
        <title>Agromyces.</title>
        <authorList>
            <person name="Li J."/>
        </authorList>
    </citation>
    <scope>NUCLEOTIDE SEQUENCE [LARGE SCALE GENOMIC DNA]</scope>
    <source>
        <strain evidence="3 5">DSM 23870</strain>
    </source>
</reference>
<protein>
    <submittedName>
        <fullName evidence="3">DUF624 domain-containing protein</fullName>
    </submittedName>
</protein>
<sequence>MLAGKRIPDVSMEMTMTSQTTPSTWALRIHSVCDWIWWAMVMNALWLLFTAAGGIVLGAAPATVAATELTRRRLRDEKTSTLREFAAAWRREFWRANGILAAPLLVSTLLALQLISVVTSDTLTTPLGITVAVATAIALVITTLIAPLYAHYELPLSAYLPTASRWMTRNIAHALLLCVAATGVTSASLALPGLIPFVSIGAWLSISTALCVGFFTANDRMLRDEKVPPTPVGPSAKPTAVLSGRSRRDV</sequence>
<evidence type="ECO:0000256" key="1">
    <source>
        <dbReference type="SAM" id="MobiDB-lite"/>
    </source>
</evidence>
<accession>A0A4Q2M4X8</accession>
<organism evidence="3 5">
    <name type="scientific">Agromyces atrinae</name>
    <dbReference type="NCBI Taxonomy" id="592376"/>
    <lineage>
        <taxon>Bacteria</taxon>
        <taxon>Bacillati</taxon>
        <taxon>Actinomycetota</taxon>
        <taxon>Actinomycetes</taxon>
        <taxon>Micrococcales</taxon>
        <taxon>Microbacteriaceae</taxon>
        <taxon>Agromyces</taxon>
    </lineage>
</organism>
<evidence type="ECO:0000256" key="2">
    <source>
        <dbReference type="SAM" id="Phobius"/>
    </source>
</evidence>
<evidence type="ECO:0000313" key="4">
    <source>
        <dbReference type="EMBL" id="RXZ85331.1"/>
    </source>
</evidence>
<feature type="transmembrane region" description="Helical" evidence="2">
    <location>
        <begin position="197"/>
        <end position="217"/>
    </location>
</feature>
<dbReference type="Proteomes" id="UP000292686">
    <property type="component" value="Unassembled WGS sequence"/>
</dbReference>
<name>A0A4Q2M4X8_9MICO</name>
<feature type="transmembrane region" description="Helical" evidence="2">
    <location>
        <begin position="127"/>
        <end position="150"/>
    </location>
</feature>
<gene>
    <name evidence="4" type="ORF">ESP50_15435</name>
    <name evidence="3" type="ORF">ESP50_16030</name>
</gene>